<dbReference type="GO" id="GO:0003735">
    <property type="term" value="F:structural constituent of ribosome"/>
    <property type="evidence" value="ECO:0007669"/>
    <property type="project" value="InterPro"/>
</dbReference>
<sequence length="248" mass="29077">MARQNFVGLVVSQGRMNKTVKVRVQGKVYDTRIDKEVIRRKDFLVHDEGNISKEGDIVRIEAIPKISKRKAFAIAEIKVNKGQQFAQYEDLAKERIKQEDELEAKKFIENRENFKSIITQLEDLRKLDQLSHQITSGDEAVEANYQNLINEVNSIKTKYNIKSWPSTDPIIDLELNEPVYTSEAEKRVYRMNDILDKVMNDSKYTELKVKILNEKLKNRPIDEIQKSVQKNVLRKYFMDERNELPFAI</sequence>
<dbReference type="SUPFAM" id="SSF50249">
    <property type="entry name" value="Nucleic acid-binding proteins"/>
    <property type="match status" value="1"/>
</dbReference>
<dbReference type="InterPro" id="IPR012340">
    <property type="entry name" value="NA-bd_OB-fold"/>
</dbReference>
<dbReference type="AlphaFoldDB" id="A0A8H7ZGS9"/>
<comment type="similarity">
    <text evidence="1">Belongs to the universal ribosomal protein uS17 family.</text>
</comment>
<keyword evidence="2" id="KW-0689">Ribosomal protein</keyword>
<protein>
    <submittedName>
        <fullName evidence="4">Uncharacterized protein</fullName>
    </submittedName>
</protein>
<evidence type="ECO:0000256" key="2">
    <source>
        <dbReference type="ARBA" id="ARBA00022980"/>
    </source>
</evidence>
<dbReference type="PANTHER" id="PTHR10744">
    <property type="entry name" value="40S RIBOSOMAL PROTEIN S11 FAMILY MEMBER"/>
    <property type="match status" value="1"/>
</dbReference>
<dbReference type="PANTHER" id="PTHR10744:SF1">
    <property type="entry name" value="SMALL RIBOSOMAL SUBUNIT PROTEIN US17M"/>
    <property type="match status" value="1"/>
</dbReference>
<evidence type="ECO:0000256" key="1">
    <source>
        <dbReference type="ARBA" id="ARBA00010254"/>
    </source>
</evidence>
<dbReference type="RefSeq" id="XP_067547904.1">
    <property type="nucleotide sequence ID" value="XM_067692479.1"/>
</dbReference>
<name>A0A8H7ZGS9_9ASCO</name>
<dbReference type="GO" id="GO:0005840">
    <property type="term" value="C:ribosome"/>
    <property type="evidence" value="ECO:0007669"/>
    <property type="project" value="UniProtKB-KW"/>
</dbReference>
<gene>
    <name evidence="4" type="ORF">I9W82_003506</name>
</gene>
<keyword evidence="5" id="KW-1185">Reference proteome</keyword>
<evidence type="ECO:0000313" key="4">
    <source>
        <dbReference type="EMBL" id="KAG5418788.1"/>
    </source>
</evidence>
<comment type="caution">
    <text evidence="4">The sequence shown here is derived from an EMBL/GenBank/DDBJ whole genome shotgun (WGS) entry which is preliminary data.</text>
</comment>
<dbReference type="InterPro" id="IPR000266">
    <property type="entry name" value="Ribosomal_uS17"/>
</dbReference>
<evidence type="ECO:0000313" key="5">
    <source>
        <dbReference type="Proteomes" id="UP000669133"/>
    </source>
</evidence>
<proteinExistence type="inferred from homology"/>
<dbReference type="GeneID" id="93652135"/>
<dbReference type="Gene3D" id="2.40.50.140">
    <property type="entry name" value="Nucleic acid-binding proteins"/>
    <property type="match status" value="1"/>
</dbReference>
<evidence type="ECO:0000256" key="3">
    <source>
        <dbReference type="ARBA" id="ARBA00023274"/>
    </source>
</evidence>
<dbReference type="Proteomes" id="UP000669133">
    <property type="component" value="Unassembled WGS sequence"/>
</dbReference>
<dbReference type="GO" id="GO:1990904">
    <property type="term" value="C:ribonucleoprotein complex"/>
    <property type="evidence" value="ECO:0007669"/>
    <property type="project" value="UniProtKB-KW"/>
</dbReference>
<keyword evidence="3" id="KW-0687">Ribonucleoprotein</keyword>
<reference evidence="4 5" key="1">
    <citation type="submission" date="2020-12" db="EMBL/GenBank/DDBJ databases">
        <title>Effect of drift, selection, and recombination on the evolution of hybrid genomes in Candida yeast pathogens.</title>
        <authorList>
            <person name="Mixao V."/>
            <person name="Ksiezopolska E."/>
            <person name="Saus E."/>
            <person name="Boekhout T."/>
            <person name="Gacser A."/>
            <person name="Gabaldon T."/>
        </authorList>
    </citation>
    <scope>NUCLEOTIDE SEQUENCE [LARGE SCALE GENOMIC DNA]</scope>
    <source>
        <strain evidence="4 5">BP57</strain>
    </source>
</reference>
<dbReference type="GO" id="GO:0005739">
    <property type="term" value="C:mitochondrion"/>
    <property type="evidence" value="ECO:0007669"/>
    <property type="project" value="TreeGrafter"/>
</dbReference>
<dbReference type="OrthoDB" id="274752at2759"/>
<dbReference type="EMBL" id="JAEOAQ010000004">
    <property type="protein sequence ID" value="KAG5418788.1"/>
    <property type="molecule type" value="Genomic_DNA"/>
</dbReference>
<dbReference type="GO" id="GO:0006412">
    <property type="term" value="P:translation"/>
    <property type="evidence" value="ECO:0007669"/>
    <property type="project" value="InterPro"/>
</dbReference>
<dbReference type="Pfam" id="PF00366">
    <property type="entry name" value="Ribosomal_S17"/>
    <property type="match status" value="1"/>
</dbReference>
<organism evidence="4 5">
    <name type="scientific">Candida metapsilosis</name>
    <dbReference type="NCBI Taxonomy" id="273372"/>
    <lineage>
        <taxon>Eukaryota</taxon>
        <taxon>Fungi</taxon>
        <taxon>Dikarya</taxon>
        <taxon>Ascomycota</taxon>
        <taxon>Saccharomycotina</taxon>
        <taxon>Pichiomycetes</taxon>
        <taxon>Debaryomycetaceae</taxon>
        <taxon>Candida/Lodderomyces clade</taxon>
        <taxon>Candida</taxon>
    </lineage>
</organism>
<accession>A0A8H7ZGS9</accession>
<dbReference type="CDD" id="cd00364">
    <property type="entry name" value="Ribosomal_uS17"/>
    <property type="match status" value="1"/>
</dbReference>